<evidence type="ECO:0000313" key="2">
    <source>
        <dbReference type="EMBL" id="VDD98119.1"/>
    </source>
</evidence>
<organism evidence="4">
    <name type="scientific">Enterobius vermicularis</name>
    <name type="common">Human pinworm</name>
    <dbReference type="NCBI Taxonomy" id="51028"/>
    <lineage>
        <taxon>Eukaryota</taxon>
        <taxon>Metazoa</taxon>
        <taxon>Ecdysozoa</taxon>
        <taxon>Nematoda</taxon>
        <taxon>Chromadorea</taxon>
        <taxon>Rhabditida</taxon>
        <taxon>Spirurina</taxon>
        <taxon>Oxyuridomorpha</taxon>
        <taxon>Oxyuroidea</taxon>
        <taxon>Oxyuridae</taxon>
        <taxon>Enterobius</taxon>
    </lineage>
</organism>
<evidence type="ECO:0000256" key="1">
    <source>
        <dbReference type="SAM" id="MobiDB-lite"/>
    </source>
</evidence>
<dbReference type="EMBL" id="UXUI01018233">
    <property type="protein sequence ID" value="VDD98119.1"/>
    <property type="molecule type" value="Genomic_DNA"/>
</dbReference>
<reference evidence="2 3" key="2">
    <citation type="submission" date="2018-10" db="EMBL/GenBank/DDBJ databases">
        <authorList>
            <consortium name="Pathogen Informatics"/>
        </authorList>
    </citation>
    <scope>NUCLEOTIDE SEQUENCE [LARGE SCALE GENOMIC DNA]</scope>
</reference>
<name>A0A0N4VRS4_ENTVE</name>
<feature type="region of interest" description="Disordered" evidence="1">
    <location>
        <begin position="1"/>
        <end position="26"/>
    </location>
</feature>
<keyword evidence="3" id="KW-1185">Reference proteome</keyword>
<sequence>MWLYNDDDDDDDDKDDVDDDEDDDDNTNVLWVMMLPTYSVRQFKICT</sequence>
<gene>
    <name evidence="2" type="ORF">EVEC_LOCUS12870</name>
</gene>
<dbReference type="Proteomes" id="UP000274131">
    <property type="component" value="Unassembled WGS sequence"/>
</dbReference>
<proteinExistence type="predicted"/>
<evidence type="ECO:0000313" key="3">
    <source>
        <dbReference type="Proteomes" id="UP000274131"/>
    </source>
</evidence>
<accession>A0A0N4VRS4</accession>
<reference evidence="4" key="1">
    <citation type="submission" date="2017-02" db="UniProtKB">
        <authorList>
            <consortium name="WormBaseParasite"/>
        </authorList>
    </citation>
    <scope>IDENTIFICATION</scope>
</reference>
<evidence type="ECO:0000313" key="4">
    <source>
        <dbReference type="WBParaSite" id="EVEC_0001374601-mRNA-1"/>
    </source>
</evidence>
<protein>
    <submittedName>
        <fullName evidence="2 4">Uncharacterized protein</fullName>
    </submittedName>
</protein>
<dbReference type="AlphaFoldDB" id="A0A0N4VRS4"/>
<dbReference type="WBParaSite" id="EVEC_0001374601-mRNA-1">
    <property type="protein sequence ID" value="EVEC_0001374601-mRNA-1"/>
    <property type="gene ID" value="EVEC_0001374601"/>
</dbReference>